<proteinExistence type="predicted"/>
<dbReference type="AlphaFoldDB" id="A0A5N6S6X3"/>
<gene>
    <name evidence="1" type="ORF">DDE84_01205</name>
</gene>
<sequence length="87" mass="9319">MLPGKYAGTHGQEAGQVLTVRIIGSDQHPKRSSAPERVYSFVFAEGPIAGAAKAADDPVHTGPAVECERTGYARRLLAPLDDEIRFV</sequence>
<protein>
    <submittedName>
        <fullName evidence="1">Uncharacterized protein</fullName>
    </submittedName>
</protein>
<comment type="caution">
    <text evidence="1">The sequence shown here is derived from an EMBL/GenBank/DDBJ whole genome shotgun (WGS) entry which is preliminary data.</text>
</comment>
<evidence type="ECO:0000313" key="1">
    <source>
        <dbReference type="EMBL" id="KAE8130225.1"/>
    </source>
</evidence>
<dbReference type="Proteomes" id="UP000325415">
    <property type="component" value="Unassembled WGS sequence"/>
</dbReference>
<dbReference type="EMBL" id="QDAG01000001">
    <property type="protein sequence ID" value="KAE8130225.1"/>
    <property type="molecule type" value="Genomic_DNA"/>
</dbReference>
<accession>A0A5N6S6X3</accession>
<name>A0A5N6S6X3_9BIFI</name>
<evidence type="ECO:0000313" key="2">
    <source>
        <dbReference type="Proteomes" id="UP000325415"/>
    </source>
</evidence>
<keyword evidence="2" id="KW-1185">Reference proteome</keyword>
<organism evidence="1 2">
    <name type="scientific">Bifidobacterium tibiigranuli</name>
    <dbReference type="NCBI Taxonomy" id="2172043"/>
    <lineage>
        <taxon>Bacteria</taxon>
        <taxon>Bacillati</taxon>
        <taxon>Actinomycetota</taxon>
        <taxon>Actinomycetes</taxon>
        <taxon>Bifidobacteriales</taxon>
        <taxon>Bifidobacteriaceae</taxon>
        <taxon>Bifidobacterium</taxon>
    </lineage>
</organism>
<reference evidence="1 2" key="1">
    <citation type="submission" date="2018-04" db="EMBL/GenBank/DDBJ databases">
        <authorList>
            <person name="Eckel V.P."/>
            <person name="Vogel R.F."/>
        </authorList>
    </citation>
    <scope>NUCLEOTIDE SEQUENCE [LARGE SCALE GENOMIC DNA]</scope>
    <source>
        <strain evidence="2">TMW 2.1764</strain>
    </source>
</reference>